<gene>
    <name evidence="1" type="ORF">MNB_SUP05-SYMBIONT-4-643</name>
    <name evidence="2" type="ORF">MNB_SUP05-SYMBIONT-5-171</name>
</gene>
<sequence length="233" mass="26349">MTGQSIDRPGPLRISNSLELNTKEAVALFYGRKKTEELNAIVGLNVFSSKIKDINNAAHNNDPYADFFLLKIDAALKETKKTLIDWQDSFTALSDEELTTINQGGSTKPVALETSFSSVYANIALSLLKRADNLMLTIYAVRHTGLINRTEGNKHITEVNRIMRKTFLSADGYKYLNINRKDVEQKTARYHQAHIAMKFKEELPSEVLDKSLRAEHAPNIVIDPNEIFRKPKK</sequence>
<protein>
    <submittedName>
        <fullName evidence="2">Uncharacterized protein</fullName>
    </submittedName>
</protein>
<accession>A0A1W1E4U5</accession>
<dbReference type="EMBL" id="FPHZ01000193">
    <property type="protein sequence ID" value="SFV88970.1"/>
    <property type="molecule type" value="Genomic_DNA"/>
</dbReference>
<dbReference type="InterPro" id="IPR014996">
    <property type="entry name" value="AcaB"/>
</dbReference>
<evidence type="ECO:0000313" key="1">
    <source>
        <dbReference type="EMBL" id="SFV87053.1"/>
    </source>
</evidence>
<reference evidence="2" key="1">
    <citation type="submission" date="2016-10" db="EMBL/GenBank/DDBJ databases">
        <authorList>
            <person name="de Groot N.N."/>
        </authorList>
    </citation>
    <scope>NUCLEOTIDE SEQUENCE</scope>
</reference>
<evidence type="ECO:0000313" key="2">
    <source>
        <dbReference type="EMBL" id="SFV88970.1"/>
    </source>
</evidence>
<dbReference type="NCBIfam" id="TIGR03761">
    <property type="entry name" value="ICE_PFL4669"/>
    <property type="match status" value="1"/>
</dbReference>
<dbReference type="EMBL" id="FPHY01000144">
    <property type="protein sequence ID" value="SFV87053.1"/>
    <property type="molecule type" value="Genomic_DNA"/>
</dbReference>
<organism evidence="2">
    <name type="scientific">hydrothermal vent metagenome</name>
    <dbReference type="NCBI Taxonomy" id="652676"/>
    <lineage>
        <taxon>unclassified sequences</taxon>
        <taxon>metagenomes</taxon>
        <taxon>ecological metagenomes</taxon>
    </lineage>
</organism>
<name>A0A1W1E4U5_9ZZZZ</name>
<proteinExistence type="predicted"/>
<dbReference type="AlphaFoldDB" id="A0A1W1E4U5"/>
<dbReference type="Pfam" id="PF08900">
    <property type="entry name" value="AcaB"/>
    <property type="match status" value="1"/>
</dbReference>